<keyword evidence="1" id="KW-0812">Transmembrane</keyword>
<name>A0A9W4I2M9_PENNA</name>
<organism evidence="2 3">
    <name type="scientific">Penicillium nalgiovense</name>
    <dbReference type="NCBI Taxonomy" id="60175"/>
    <lineage>
        <taxon>Eukaryota</taxon>
        <taxon>Fungi</taxon>
        <taxon>Dikarya</taxon>
        <taxon>Ascomycota</taxon>
        <taxon>Pezizomycotina</taxon>
        <taxon>Eurotiomycetes</taxon>
        <taxon>Eurotiomycetidae</taxon>
        <taxon>Eurotiales</taxon>
        <taxon>Aspergillaceae</taxon>
        <taxon>Penicillium</taxon>
    </lineage>
</organism>
<accession>A0A9W4I2M9</accession>
<sequence length="308" mass="35713">MSASVLRPSSTYKSFWSNIPNFICLLFFFFFSYLPSRLLHVKERPCCYPEYNRVVEPTHGVYIKPLDHQCFLHSRICLFFTNQLNTQFGMCDARRMGHLDRIDYDLDLDLDSIWREFPNVPSPPPCLAANHHSLRLVRPNTAPKHARYGERSPFIECLFYPSYESECSFSWTGPDPLSPDTCTDDMFLYVSAFFILERVDWIELRLSKLSMATKEVVEEYPFFLPRVESMLGNLPRARGQIHDIILQSSHVESVGQPRFQLSMWPRTESSQNSAMRGTIPLSYLDSSMHISSLNPQLFVQNIVGNWGT</sequence>
<comment type="caution">
    <text evidence="2">The sequence shown here is derived from an EMBL/GenBank/DDBJ whole genome shotgun (WGS) entry which is preliminary data.</text>
</comment>
<feature type="transmembrane region" description="Helical" evidence="1">
    <location>
        <begin position="15"/>
        <end position="34"/>
    </location>
</feature>
<evidence type="ECO:0000256" key="1">
    <source>
        <dbReference type="SAM" id="Phobius"/>
    </source>
</evidence>
<gene>
    <name evidence="2" type="ORF">PNAL_LOCUS7615</name>
</gene>
<protein>
    <submittedName>
        <fullName evidence="2">Uncharacterized protein</fullName>
    </submittedName>
</protein>
<keyword evidence="1" id="KW-1133">Transmembrane helix</keyword>
<proteinExistence type="predicted"/>
<dbReference type="EMBL" id="CAJVNV010000453">
    <property type="protein sequence ID" value="CAG8205195.1"/>
    <property type="molecule type" value="Genomic_DNA"/>
</dbReference>
<keyword evidence="1" id="KW-0472">Membrane</keyword>
<evidence type="ECO:0000313" key="2">
    <source>
        <dbReference type="EMBL" id="CAG8205195.1"/>
    </source>
</evidence>
<dbReference type="AlphaFoldDB" id="A0A9W4I2M9"/>
<evidence type="ECO:0000313" key="3">
    <source>
        <dbReference type="Proteomes" id="UP001153461"/>
    </source>
</evidence>
<dbReference type="Proteomes" id="UP001153461">
    <property type="component" value="Unassembled WGS sequence"/>
</dbReference>
<reference evidence="2" key="1">
    <citation type="submission" date="2021-07" db="EMBL/GenBank/DDBJ databases">
        <authorList>
            <person name="Branca A.L. A."/>
        </authorList>
    </citation>
    <scope>NUCLEOTIDE SEQUENCE</scope>
</reference>
<dbReference type="OrthoDB" id="983479at2759"/>